<dbReference type="EMBL" id="GDID01003358">
    <property type="protein sequence ID" value="JAP93248.1"/>
    <property type="molecule type" value="Transcribed_RNA"/>
</dbReference>
<dbReference type="GO" id="GO:0003735">
    <property type="term" value="F:structural constituent of ribosome"/>
    <property type="evidence" value="ECO:0007669"/>
    <property type="project" value="InterPro"/>
</dbReference>
<accession>A0A146KAC0</accession>
<protein>
    <submittedName>
        <fullName evidence="4">Ribosomal protein L13</fullName>
    </submittedName>
</protein>
<evidence type="ECO:0000256" key="3">
    <source>
        <dbReference type="ARBA" id="ARBA00023274"/>
    </source>
</evidence>
<organism evidence="4">
    <name type="scientific">Trepomonas sp. PC1</name>
    <dbReference type="NCBI Taxonomy" id="1076344"/>
    <lineage>
        <taxon>Eukaryota</taxon>
        <taxon>Metamonada</taxon>
        <taxon>Diplomonadida</taxon>
        <taxon>Hexamitidae</taxon>
        <taxon>Hexamitinae</taxon>
        <taxon>Trepomonas</taxon>
    </lineage>
</organism>
<evidence type="ECO:0000256" key="1">
    <source>
        <dbReference type="ARBA" id="ARBA00005640"/>
    </source>
</evidence>
<dbReference type="Pfam" id="PF01294">
    <property type="entry name" value="Ribosomal_L13e"/>
    <property type="match status" value="1"/>
</dbReference>
<proteinExistence type="inferred from homology"/>
<dbReference type="PANTHER" id="PTHR11722:SF0">
    <property type="entry name" value="LARGE RIBOSOMAL SUBUNIT PROTEIN EL13"/>
    <property type="match status" value="1"/>
</dbReference>
<dbReference type="InterPro" id="IPR001380">
    <property type="entry name" value="Ribosomal_eL13"/>
</dbReference>
<keyword evidence="3" id="KW-0687">Ribonucleoprotein</keyword>
<comment type="similarity">
    <text evidence="1">Belongs to the eukaryotic ribosomal protein eL13 family.</text>
</comment>
<name>A0A146KAC0_9EUKA</name>
<keyword evidence="2 4" id="KW-0689">Ribosomal protein</keyword>
<sequence length="197" mass="22433">MPNLAFSLMKKQKCTHKGPRLVKTWFNQAGRAVRRHQNRVAKAANNFPRPVESLRPIVQCCGIQHNVYKRAGRGFSIQELQAVKLSTLRARQLGIAVDSRRVNKTQQGLDANVARLQEYMKRIVVFKKDAKPEEIKAAVQLKTPLPIARHEAVITTGKLSDVPKMDVYTTMHKLRQDRILSRNAAAVKKLRTVHKKK</sequence>
<gene>
    <name evidence="4" type="ORF">TPC1_14542</name>
</gene>
<evidence type="ECO:0000256" key="2">
    <source>
        <dbReference type="ARBA" id="ARBA00022980"/>
    </source>
</evidence>
<dbReference type="PANTHER" id="PTHR11722">
    <property type="entry name" value="60S RIBOSOMAL PROTEIN L13"/>
    <property type="match status" value="1"/>
</dbReference>
<evidence type="ECO:0000313" key="4">
    <source>
        <dbReference type="EMBL" id="JAP93248.1"/>
    </source>
</evidence>
<dbReference type="GO" id="GO:0006412">
    <property type="term" value="P:translation"/>
    <property type="evidence" value="ECO:0007669"/>
    <property type="project" value="InterPro"/>
</dbReference>
<dbReference type="GO" id="GO:0003723">
    <property type="term" value="F:RNA binding"/>
    <property type="evidence" value="ECO:0007669"/>
    <property type="project" value="TreeGrafter"/>
</dbReference>
<reference evidence="4" key="1">
    <citation type="submission" date="2015-07" db="EMBL/GenBank/DDBJ databases">
        <title>Adaptation to a free-living lifestyle via gene acquisitions in the diplomonad Trepomonas sp. PC1.</title>
        <authorList>
            <person name="Xu F."/>
            <person name="Jerlstrom-Hultqvist J."/>
            <person name="Kolisko M."/>
            <person name="Simpson A.G.B."/>
            <person name="Roger A.J."/>
            <person name="Svard S.G."/>
            <person name="Andersson J.O."/>
        </authorList>
    </citation>
    <scope>NUCLEOTIDE SEQUENCE</scope>
    <source>
        <strain evidence="4">PC1</strain>
    </source>
</reference>
<dbReference type="GO" id="GO:0022625">
    <property type="term" value="C:cytosolic large ribosomal subunit"/>
    <property type="evidence" value="ECO:0007669"/>
    <property type="project" value="TreeGrafter"/>
</dbReference>
<dbReference type="AlphaFoldDB" id="A0A146KAC0"/>
<dbReference type="HAMAP" id="MF_00499">
    <property type="entry name" value="Ribosomal_eL13"/>
    <property type="match status" value="1"/>
</dbReference>